<keyword evidence="2" id="KW-1185">Reference proteome</keyword>
<dbReference type="EMBL" id="JAHRHJ020002671">
    <property type="protein sequence ID" value="KAH9292659.1"/>
    <property type="molecule type" value="Genomic_DNA"/>
</dbReference>
<dbReference type="Proteomes" id="UP000824469">
    <property type="component" value="Unassembled WGS sequence"/>
</dbReference>
<gene>
    <name evidence="1" type="ORF">KI387_042155</name>
</gene>
<evidence type="ECO:0000313" key="1">
    <source>
        <dbReference type="EMBL" id="KAH9292659.1"/>
    </source>
</evidence>
<proteinExistence type="predicted"/>
<comment type="caution">
    <text evidence="1">The sequence shown here is derived from an EMBL/GenBank/DDBJ whole genome shotgun (WGS) entry which is preliminary data.</text>
</comment>
<feature type="non-terminal residue" evidence="1">
    <location>
        <position position="183"/>
    </location>
</feature>
<reference evidence="1 2" key="1">
    <citation type="journal article" date="2021" name="Nat. Plants">
        <title>The Taxus genome provides insights into paclitaxel biosynthesis.</title>
        <authorList>
            <person name="Xiong X."/>
            <person name="Gou J."/>
            <person name="Liao Q."/>
            <person name="Li Y."/>
            <person name="Zhou Q."/>
            <person name="Bi G."/>
            <person name="Li C."/>
            <person name="Du R."/>
            <person name="Wang X."/>
            <person name="Sun T."/>
            <person name="Guo L."/>
            <person name="Liang H."/>
            <person name="Lu P."/>
            <person name="Wu Y."/>
            <person name="Zhang Z."/>
            <person name="Ro D.K."/>
            <person name="Shang Y."/>
            <person name="Huang S."/>
            <person name="Yan J."/>
        </authorList>
    </citation>
    <scope>NUCLEOTIDE SEQUENCE [LARGE SCALE GENOMIC DNA]</scope>
    <source>
        <strain evidence="1">Ta-2019</strain>
    </source>
</reference>
<name>A0AA38F586_TAXCH</name>
<organism evidence="1 2">
    <name type="scientific">Taxus chinensis</name>
    <name type="common">Chinese yew</name>
    <name type="synonym">Taxus wallichiana var. chinensis</name>
    <dbReference type="NCBI Taxonomy" id="29808"/>
    <lineage>
        <taxon>Eukaryota</taxon>
        <taxon>Viridiplantae</taxon>
        <taxon>Streptophyta</taxon>
        <taxon>Embryophyta</taxon>
        <taxon>Tracheophyta</taxon>
        <taxon>Spermatophyta</taxon>
        <taxon>Pinopsida</taxon>
        <taxon>Pinidae</taxon>
        <taxon>Conifers II</taxon>
        <taxon>Cupressales</taxon>
        <taxon>Taxaceae</taxon>
        <taxon>Taxus</taxon>
    </lineage>
</organism>
<protein>
    <submittedName>
        <fullName evidence="1">Uncharacterized protein</fullName>
    </submittedName>
</protein>
<evidence type="ECO:0000313" key="2">
    <source>
        <dbReference type="Proteomes" id="UP000824469"/>
    </source>
</evidence>
<accession>A0AA38F586</accession>
<feature type="non-terminal residue" evidence="1">
    <location>
        <position position="1"/>
    </location>
</feature>
<sequence length="183" mass="19296">VRGELRREGGGFKRGVEGFCSQGPTVCQQCAPGCRACRSPWRAVRPTLRAPDGLFGLWVPGRFRAGRGLPVWPAVPAFGKVVRGGRFEGREDECPKEVRSSITPTLRDFAEGAAVAGRLVLGARLRAGAFGFGPRGPLRLRYAPGVSFVCVARDALAVCPPPPALPIPRGCPPGRLAGGKAQG</sequence>
<dbReference type="AlphaFoldDB" id="A0AA38F586"/>